<dbReference type="InterPro" id="IPR004919">
    <property type="entry name" value="GmrSD_N"/>
</dbReference>
<protein>
    <recommendedName>
        <fullName evidence="5">DUF262 domain-containing protein</fullName>
    </recommendedName>
</protein>
<organism evidence="3 4">
    <name type="scientific">Candidatus Rhodoluna planktonica</name>
    <dbReference type="NCBI Taxonomy" id="535712"/>
    <lineage>
        <taxon>Bacteria</taxon>
        <taxon>Bacillati</taxon>
        <taxon>Actinomycetota</taxon>
        <taxon>Actinomycetes</taxon>
        <taxon>Micrococcales</taxon>
        <taxon>Microbacteriaceae</taxon>
        <taxon>Luna cluster</taxon>
        <taxon>Luna-1 subcluster</taxon>
        <taxon>Rhodoluna</taxon>
    </lineage>
</organism>
<evidence type="ECO:0000259" key="1">
    <source>
        <dbReference type="Pfam" id="PF03235"/>
    </source>
</evidence>
<evidence type="ECO:0000313" key="4">
    <source>
        <dbReference type="Proteomes" id="UP000243784"/>
    </source>
</evidence>
<dbReference type="RefSeq" id="WP_070954055.1">
    <property type="nucleotide sequence ID" value="NZ_CP015208.1"/>
</dbReference>
<keyword evidence="4" id="KW-1185">Reference proteome</keyword>
<dbReference type="PANTHER" id="PTHR35149">
    <property type="entry name" value="SLL5132 PROTEIN"/>
    <property type="match status" value="1"/>
</dbReference>
<proteinExistence type="predicted"/>
<gene>
    <name evidence="3" type="ORF">A4Z71_00500</name>
</gene>
<reference evidence="3 4" key="1">
    <citation type="journal article" date="2016" name="Biochim. Biophys. Acta">
        <title>Photochemical characterization of actinorhodopsin and its functional existence in the natural host.</title>
        <authorList>
            <person name="Nakamura S."/>
            <person name="Kikukawa T."/>
            <person name="Tamogami J."/>
            <person name="Kamiya M."/>
            <person name="Aizawa T."/>
            <person name="Hahn M.W."/>
            <person name="Ihara K."/>
            <person name="Kamo N."/>
            <person name="Demura M."/>
        </authorList>
    </citation>
    <scope>NUCLEOTIDE SEQUENCE [LARGE SCALE GENOMIC DNA]</scope>
    <source>
        <strain evidence="3 4">MWH-Dar1</strain>
    </source>
</reference>
<feature type="domain" description="GmrSD restriction endonucleases C-terminal" evidence="2">
    <location>
        <begin position="489"/>
        <end position="634"/>
    </location>
</feature>
<dbReference type="InterPro" id="IPR011089">
    <property type="entry name" value="GmrSD_C"/>
</dbReference>
<dbReference type="KEGG" id="rpla:A4Z71_00500"/>
<dbReference type="Pfam" id="PF07510">
    <property type="entry name" value="GmrSD_C"/>
    <property type="match status" value="1"/>
</dbReference>
<name>A0A1D9DXK0_9MICO</name>
<dbReference type="OrthoDB" id="9798761at2"/>
<evidence type="ECO:0000313" key="3">
    <source>
        <dbReference type="EMBL" id="AOY55538.1"/>
    </source>
</evidence>
<dbReference type="Proteomes" id="UP000243784">
    <property type="component" value="Chromosome"/>
</dbReference>
<dbReference type="Pfam" id="PF03235">
    <property type="entry name" value="GmrSD_N"/>
    <property type="match status" value="1"/>
</dbReference>
<evidence type="ECO:0000259" key="2">
    <source>
        <dbReference type="Pfam" id="PF07510"/>
    </source>
</evidence>
<dbReference type="STRING" id="535712.A4Z71_00500"/>
<accession>A0A1D9DXK0</accession>
<dbReference type="AlphaFoldDB" id="A0A1D9DXK0"/>
<dbReference type="PANTHER" id="PTHR35149:SF1">
    <property type="entry name" value="DUF5655 DOMAIN-CONTAINING PROTEIN"/>
    <property type="match status" value="1"/>
</dbReference>
<sequence length="643" mass="73067">MAKFLWRFIYTLKIGWKKGYEMDGQNKLVAAILNQGSHYIIPSYQRDYQWGEERWQSLVSDILHAVTNEDGDPPHWLGIFLTSQSTNVVHPGFSGQMQYLVIDGQQRLITIAIWVAALVHHSQDKGLPVEFDLKNMAKITVQESDRVYFEAVLNNLWRNTELFDHRGHPILRAYFYFRYLLWHGQTALAEDDPIPLPKIRKPNAEEKFEAQWQVAAESKSGLKVPRGAEANSIELLTSTLFRLSVFSLIHNPATDETQAVIFDTLNGKHQELEPLDHVRNSLFVRINNLEAQDIYKEFWYPAETELRSIALKNMKAGKAFIYDYVISKGEKKHQKNINATRGASHFATMIKGKKDSEIPNFIEHDLVPAMLTWQVVVRAQDQVKINGLAVKFPDEILQLMSNIRDLSQGPANPVVLHYASGFVTGKVTAPTLASILFLLENFLVRQILGGRPMQPLRSRLMDVMGAVGGDYSLERLQEILSKADWVQNRELIEIATTQRIYDKATAKALGAIFRGIERQLSGKGSMNFKIAKGEGNYSIEHIYPRINSKWLGDLETWGCLEEEMDRRRHVIGNLTVVTNSHNSAVGNKSFADKRNYPTVSGNAAPLSLNASWQGHDITSWTPKLIDDRSLLLIQAATNYWKTI</sequence>
<dbReference type="EMBL" id="CP015208">
    <property type="protein sequence ID" value="AOY55538.1"/>
    <property type="molecule type" value="Genomic_DNA"/>
</dbReference>
<evidence type="ECO:0008006" key="5">
    <source>
        <dbReference type="Google" id="ProtNLM"/>
    </source>
</evidence>
<feature type="domain" description="GmrSD restriction endonucleases N-terminal" evidence="1">
    <location>
        <begin position="32"/>
        <end position="283"/>
    </location>
</feature>